<comment type="caution">
    <text evidence="2">The sequence shown here is derived from an EMBL/GenBank/DDBJ whole genome shotgun (WGS) entry which is preliminary data.</text>
</comment>
<evidence type="ECO:0000313" key="2">
    <source>
        <dbReference type="EMBL" id="TFJ97059.1"/>
    </source>
</evidence>
<evidence type="ECO:0000256" key="1">
    <source>
        <dbReference type="SAM" id="MobiDB-lite"/>
    </source>
</evidence>
<gene>
    <name evidence="2" type="ORF">DR999_PMT21101</name>
</gene>
<feature type="compositionally biased region" description="Gly residues" evidence="1">
    <location>
        <begin position="30"/>
        <end position="46"/>
    </location>
</feature>
<evidence type="ECO:0000313" key="3">
    <source>
        <dbReference type="Proteomes" id="UP000297703"/>
    </source>
</evidence>
<sequence length="114" mass="12032">MPPHTHPRCTDSPVTGSPPGAARSSQDAVGQGGGSRGARTLSGGGVRQEAVMIVQTEVSVRVLNSEFRAPNPHSGARWGLDSWAVALWVHSCVPWGDLDSWVPEELLTLTPPPC</sequence>
<protein>
    <submittedName>
        <fullName evidence="2">Protein Wnt-11b-like</fullName>
    </submittedName>
</protein>
<dbReference type="Proteomes" id="UP000297703">
    <property type="component" value="Unassembled WGS sequence"/>
</dbReference>
<feature type="region of interest" description="Disordered" evidence="1">
    <location>
        <begin position="1"/>
        <end position="47"/>
    </location>
</feature>
<reference evidence="2 3" key="1">
    <citation type="submission" date="2019-04" db="EMBL/GenBank/DDBJ databases">
        <title>Draft genome of the big-headed turtle Platysternon megacephalum.</title>
        <authorList>
            <person name="Gong S."/>
        </authorList>
    </citation>
    <scope>NUCLEOTIDE SEQUENCE [LARGE SCALE GENOMIC DNA]</scope>
    <source>
        <strain evidence="2">DO16091913</strain>
        <tissue evidence="2">Muscle</tissue>
    </source>
</reference>
<proteinExistence type="predicted"/>
<accession>A0A4D9DNF1</accession>
<dbReference type="EMBL" id="QXTE01000538">
    <property type="protein sequence ID" value="TFJ97059.1"/>
    <property type="molecule type" value="Genomic_DNA"/>
</dbReference>
<keyword evidence="3" id="KW-1185">Reference proteome</keyword>
<name>A0A4D9DNF1_9SAUR</name>
<reference evidence="2 3" key="2">
    <citation type="submission" date="2019-04" db="EMBL/GenBank/DDBJ databases">
        <title>The genome sequence of big-headed turtle.</title>
        <authorList>
            <person name="Gong S."/>
        </authorList>
    </citation>
    <scope>NUCLEOTIDE SEQUENCE [LARGE SCALE GENOMIC DNA]</scope>
    <source>
        <strain evidence="2">DO16091913</strain>
        <tissue evidence="2">Muscle</tissue>
    </source>
</reference>
<organism evidence="2 3">
    <name type="scientific">Platysternon megacephalum</name>
    <name type="common">big-headed turtle</name>
    <dbReference type="NCBI Taxonomy" id="55544"/>
    <lineage>
        <taxon>Eukaryota</taxon>
        <taxon>Metazoa</taxon>
        <taxon>Chordata</taxon>
        <taxon>Craniata</taxon>
        <taxon>Vertebrata</taxon>
        <taxon>Euteleostomi</taxon>
        <taxon>Archelosauria</taxon>
        <taxon>Testudinata</taxon>
        <taxon>Testudines</taxon>
        <taxon>Cryptodira</taxon>
        <taxon>Durocryptodira</taxon>
        <taxon>Testudinoidea</taxon>
        <taxon>Platysternidae</taxon>
        <taxon>Platysternon</taxon>
    </lineage>
</organism>
<dbReference type="AlphaFoldDB" id="A0A4D9DNF1"/>